<feature type="transmembrane region" description="Helical" evidence="6">
    <location>
        <begin position="259"/>
        <end position="276"/>
    </location>
</feature>
<name>A0A1S6U8R4_9BACT</name>
<keyword evidence="4 6" id="KW-1133">Transmembrane helix</keyword>
<keyword evidence="3 6" id="KW-0812">Transmembrane</keyword>
<protein>
    <submittedName>
        <fullName evidence="8">Putative membrane protein, putative permease (EamA domain), type 4</fullName>
    </submittedName>
</protein>
<dbReference type="PANTHER" id="PTHR42920:SF5">
    <property type="entry name" value="EAMA DOMAIN-CONTAINING PROTEIN"/>
    <property type="match status" value="1"/>
</dbReference>
<comment type="subcellular location">
    <subcellularLocation>
        <location evidence="1">Cell membrane</location>
        <topology evidence="1">Multi-pass membrane protein</topology>
    </subcellularLocation>
</comment>
<keyword evidence="5 6" id="KW-0472">Membrane</keyword>
<organism evidence="8 9">
    <name type="scientific">Campylobacter pinnipediorum subsp. caledonicus</name>
    <dbReference type="NCBI Taxonomy" id="1874362"/>
    <lineage>
        <taxon>Bacteria</taxon>
        <taxon>Pseudomonadati</taxon>
        <taxon>Campylobacterota</taxon>
        <taxon>Epsilonproteobacteria</taxon>
        <taxon>Campylobacterales</taxon>
        <taxon>Campylobacteraceae</taxon>
        <taxon>Campylobacter</taxon>
    </lineage>
</organism>
<dbReference type="GO" id="GO:0005886">
    <property type="term" value="C:plasma membrane"/>
    <property type="evidence" value="ECO:0007669"/>
    <property type="project" value="UniProtKB-SubCell"/>
</dbReference>
<dbReference type="EMBL" id="CP017258">
    <property type="protein sequence ID" value="AQW87827.1"/>
    <property type="molecule type" value="Genomic_DNA"/>
</dbReference>
<evidence type="ECO:0000259" key="7">
    <source>
        <dbReference type="Pfam" id="PF00892"/>
    </source>
</evidence>
<accession>A0A1S6U8R4</accession>
<feature type="transmembrane region" description="Helical" evidence="6">
    <location>
        <begin position="58"/>
        <end position="75"/>
    </location>
</feature>
<feature type="domain" description="EamA" evidence="7">
    <location>
        <begin position="4"/>
        <end position="127"/>
    </location>
</feature>
<dbReference type="InterPro" id="IPR000620">
    <property type="entry name" value="EamA_dom"/>
</dbReference>
<gene>
    <name evidence="8" type="ORF">CPIN18021_1024</name>
</gene>
<evidence type="ECO:0000256" key="5">
    <source>
        <dbReference type="ARBA" id="ARBA00023136"/>
    </source>
</evidence>
<dbReference type="PANTHER" id="PTHR42920">
    <property type="entry name" value="OS03G0707200 PROTEIN-RELATED"/>
    <property type="match status" value="1"/>
</dbReference>
<feature type="transmembrane region" description="Helical" evidence="6">
    <location>
        <begin position="234"/>
        <end position="253"/>
    </location>
</feature>
<feature type="domain" description="EamA" evidence="7">
    <location>
        <begin position="138"/>
        <end position="274"/>
    </location>
</feature>
<dbReference type="AlphaFoldDB" id="A0A1S6U8R4"/>
<dbReference type="Pfam" id="PF00892">
    <property type="entry name" value="EamA"/>
    <property type="match status" value="2"/>
</dbReference>
<reference evidence="9" key="1">
    <citation type="submission" date="2016-09" db="EMBL/GenBank/DDBJ databases">
        <title>Comparative genomics of the Campylobacter concisus group.</title>
        <authorList>
            <person name="Miller W.G."/>
            <person name="Yee E."/>
            <person name="Chapman M.H."/>
            <person name="Huynh S."/>
            <person name="Bono J.L."/>
            <person name="On S.L.W."/>
            <person name="StLeger J."/>
            <person name="Foster G."/>
            <person name="Parker C.T."/>
        </authorList>
    </citation>
    <scope>NUCLEOTIDE SEQUENCE [LARGE SCALE GENOMIC DNA]</scope>
    <source>
        <strain evidence="9">RM18021</strain>
    </source>
</reference>
<feature type="transmembrane region" description="Helical" evidence="6">
    <location>
        <begin position="81"/>
        <end position="100"/>
    </location>
</feature>
<feature type="transmembrane region" description="Helical" evidence="6">
    <location>
        <begin position="204"/>
        <end position="222"/>
    </location>
</feature>
<sequence>MKNLVLVTFIWAFSFSLIGEFLAGKIDSYFFVLVRVALASIVFLPFTKFKNIPLKLSFSIMFIGAIQIGLMYLFYYNSFLYLSVAEVALFTIFTPFYVTLVYDAFSLKFKKLYLVSIGIAFLGAFIIKYDGINNNSLKGFLLVQGANLCFGAGQSLYKILIEKFNGFNQRDIFGYFHFGAFIVVLIAFALFGNFEKVNPNLTQTLTLIWLGVVASGIGYFLWNKGACDVDSGVLAIMNNALIPAAILVNLLFWQKDTDLFKLIIGSSILYISLIIHNKIIKYYNTNVN</sequence>
<proteinExistence type="predicted"/>
<feature type="transmembrane region" description="Helical" evidence="6">
    <location>
        <begin position="112"/>
        <end position="129"/>
    </location>
</feature>
<dbReference type="SUPFAM" id="SSF103481">
    <property type="entry name" value="Multidrug resistance efflux transporter EmrE"/>
    <property type="match status" value="2"/>
</dbReference>
<evidence type="ECO:0000256" key="4">
    <source>
        <dbReference type="ARBA" id="ARBA00022989"/>
    </source>
</evidence>
<keyword evidence="9" id="KW-1185">Reference proteome</keyword>
<evidence type="ECO:0000256" key="3">
    <source>
        <dbReference type="ARBA" id="ARBA00022692"/>
    </source>
</evidence>
<dbReference type="RefSeq" id="WP_078424569.1">
    <property type="nucleotide sequence ID" value="NZ_CP017258.1"/>
</dbReference>
<feature type="transmembrane region" description="Helical" evidence="6">
    <location>
        <begin position="29"/>
        <end position="46"/>
    </location>
</feature>
<feature type="transmembrane region" description="Helical" evidence="6">
    <location>
        <begin position="172"/>
        <end position="192"/>
    </location>
</feature>
<evidence type="ECO:0000256" key="2">
    <source>
        <dbReference type="ARBA" id="ARBA00022475"/>
    </source>
</evidence>
<dbReference type="InterPro" id="IPR037185">
    <property type="entry name" value="EmrE-like"/>
</dbReference>
<evidence type="ECO:0000256" key="6">
    <source>
        <dbReference type="SAM" id="Phobius"/>
    </source>
</evidence>
<dbReference type="Proteomes" id="UP000190868">
    <property type="component" value="Chromosome"/>
</dbReference>
<dbReference type="InterPro" id="IPR051258">
    <property type="entry name" value="Diverse_Substrate_Transporter"/>
</dbReference>
<keyword evidence="2" id="KW-1003">Cell membrane</keyword>
<evidence type="ECO:0000256" key="1">
    <source>
        <dbReference type="ARBA" id="ARBA00004651"/>
    </source>
</evidence>
<evidence type="ECO:0000313" key="8">
    <source>
        <dbReference type="EMBL" id="AQW87827.1"/>
    </source>
</evidence>
<evidence type="ECO:0000313" key="9">
    <source>
        <dbReference type="Proteomes" id="UP000190868"/>
    </source>
</evidence>